<dbReference type="Proteomes" id="UP000253324">
    <property type="component" value="Unassembled WGS sequence"/>
</dbReference>
<gene>
    <name evidence="1" type="ORF">C7476_10577</name>
</gene>
<organism evidence="1 2">
    <name type="scientific">Phyllobacterium bourgognense</name>
    <dbReference type="NCBI Taxonomy" id="314236"/>
    <lineage>
        <taxon>Bacteria</taxon>
        <taxon>Pseudomonadati</taxon>
        <taxon>Pseudomonadota</taxon>
        <taxon>Alphaproteobacteria</taxon>
        <taxon>Hyphomicrobiales</taxon>
        <taxon>Phyllobacteriaceae</taxon>
        <taxon>Phyllobacterium</taxon>
    </lineage>
</organism>
<dbReference type="AlphaFoldDB" id="A0A368YZH6"/>
<name>A0A368YZH6_9HYPH</name>
<sequence length="42" mass="4691">MAFFCAPMLTYQNVRCASVLENHHFRHPLADFGSGSSEPAHN</sequence>
<keyword evidence="2" id="KW-1185">Reference proteome</keyword>
<proteinExistence type="predicted"/>
<accession>A0A368YZH6</accession>
<evidence type="ECO:0000313" key="1">
    <source>
        <dbReference type="EMBL" id="RCW83584.1"/>
    </source>
</evidence>
<evidence type="ECO:0000313" key="2">
    <source>
        <dbReference type="Proteomes" id="UP000253324"/>
    </source>
</evidence>
<dbReference type="EMBL" id="QPJM01000005">
    <property type="protein sequence ID" value="RCW83584.1"/>
    <property type="molecule type" value="Genomic_DNA"/>
</dbReference>
<protein>
    <submittedName>
        <fullName evidence="1">Uncharacterized protein</fullName>
    </submittedName>
</protein>
<reference evidence="1 2" key="1">
    <citation type="submission" date="2018-07" db="EMBL/GenBank/DDBJ databases">
        <title>Genomic Encyclopedia of Type Strains, Phase III (KMG-III): the genomes of soil and plant-associated and newly described type strains.</title>
        <authorList>
            <person name="Whitman W."/>
        </authorList>
    </citation>
    <scope>NUCLEOTIDE SEQUENCE [LARGE SCALE GENOMIC DNA]</scope>
    <source>
        <strain evidence="1 2">31-25a</strain>
    </source>
</reference>
<comment type="caution">
    <text evidence="1">The sequence shown here is derived from an EMBL/GenBank/DDBJ whole genome shotgun (WGS) entry which is preliminary data.</text>
</comment>